<comment type="function">
    <text evidence="6">The pyruvate dehydrogenase complex catalyzes the overall conversion of pyruvate to acetyl-CoA and CO(2).</text>
</comment>
<feature type="compositionally biased region" description="Low complexity" evidence="7">
    <location>
        <begin position="260"/>
        <end position="269"/>
    </location>
</feature>
<feature type="domain" description="Peripheral subunit-binding (PSBD)" evidence="9">
    <location>
        <begin position="315"/>
        <end position="352"/>
    </location>
</feature>
<comment type="cofactor">
    <cofactor evidence="6">
        <name>(R)-lipoate</name>
        <dbReference type="ChEBI" id="CHEBI:83088"/>
    </cofactor>
    <text evidence="6">Binds 2 lipoyl cofactors covalently.</text>
</comment>
<keyword evidence="10" id="KW-0670">Pyruvate</keyword>
<evidence type="ECO:0000256" key="1">
    <source>
        <dbReference type="ARBA" id="ARBA00007317"/>
    </source>
</evidence>
<dbReference type="InterPro" id="IPR036625">
    <property type="entry name" value="E3-bd_dom_sf"/>
</dbReference>
<dbReference type="PROSITE" id="PS00189">
    <property type="entry name" value="LIPOYL"/>
    <property type="match status" value="2"/>
</dbReference>
<dbReference type="Gene3D" id="4.10.320.10">
    <property type="entry name" value="E3-binding domain"/>
    <property type="match status" value="1"/>
</dbReference>
<dbReference type="Gene3D" id="3.30.559.10">
    <property type="entry name" value="Chloramphenicol acetyltransferase-like domain"/>
    <property type="match status" value="1"/>
</dbReference>
<dbReference type="PROSITE" id="PS50968">
    <property type="entry name" value="BIOTINYL_LIPOYL"/>
    <property type="match status" value="2"/>
</dbReference>
<comment type="similarity">
    <text evidence="1 6">Belongs to the 2-oxoacid dehydrogenase family.</text>
</comment>
<gene>
    <name evidence="10" type="ORF">ANCDUO_13085</name>
</gene>
<evidence type="ECO:0000256" key="4">
    <source>
        <dbReference type="ARBA" id="ARBA00022946"/>
    </source>
</evidence>
<evidence type="ECO:0000256" key="6">
    <source>
        <dbReference type="RuleBase" id="RU361137"/>
    </source>
</evidence>
<dbReference type="Gene3D" id="2.40.50.100">
    <property type="match status" value="2"/>
</dbReference>
<dbReference type="FunFam" id="3.30.559.10:FF:000003">
    <property type="entry name" value="Acetyltransferase component of pyruvate dehydrogenase complex"/>
    <property type="match status" value="1"/>
</dbReference>
<keyword evidence="3 6" id="KW-0450">Lipoyl</keyword>
<dbReference type="GO" id="GO:0006086">
    <property type="term" value="P:pyruvate decarboxylation to acetyl-CoA"/>
    <property type="evidence" value="ECO:0007669"/>
    <property type="project" value="InterPro"/>
</dbReference>
<feature type="region of interest" description="Disordered" evidence="7">
    <location>
        <begin position="260"/>
        <end position="316"/>
    </location>
</feature>
<evidence type="ECO:0000256" key="7">
    <source>
        <dbReference type="SAM" id="MobiDB-lite"/>
    </source>
</evidence>
<dbReference type="EMBL" id="KN735319">
    <property type="protein sequence ID" value="KIH56733.1"/>
    <property type="molecule type" value="Genomic_DNA"/>
</dbReference>
<dbReference type="GO" id="GO:0005739">
    <property type="term" value="C:mitochondrion"/>
    <property type="evidence" value="ECO:0007669"/>
    <property type="project" value="UniProtKB-SubCell"/>
</dbReference>
<protein>
    <recommendedName>
        <fullName evidence="6">Acetyltransferase component of pyruvate dehydrogenase complex</fullName>
        <ecNumber evidence="6">2.3.1.12</ecNumber>
    </recommendedName>
</protein>
<dbReference type="EC" id="2.3.1.12" evidence="6"/>
<dbReference type="SUPFAM" id="SSF47005">
    <property type="entry name" value="Peripheral subunit-binding domain of 2-oxo acid dehydrogenase complex"/>
    <property type="match status" value="1"/>
</dbReference>
<dbReference type="InterPro" id="IPR001078">
    <property type="entry name" value="2-oxoacid_DH_actylTfrase"/>
</dbReference>
<dbReference type="PRINTS" id="PR01217">
    <property type="entry name" value="PRICHEXTENSN"/>
</dbReference>
<keyword evidence="5 6" id="KW-0012">Acyltransferase</keyword>
<dbReference type="OrthoDB" id="537444at2759"/>
<dbReference type="InterPro" id="IPR023213">
    <property type="entry name" value="CAT-like_dom_sf"/>
</dbReference>
<dbReference type="InterPro" id="IPR045257">
    <property type="entry name" value="E2/Pdx1"/>
</dbReference>
<comment type="subcellular location">
    <subcellularLocation>
        <location evidence="6">Mitochondrion</location>
    </subcellularLocation>
</comment>
<dbReference type="SUPFAM" id="SSF51230">
    <property type="entry name" value="Single hybrid motif"/>
    <property type="match status" value="2"/>
</dbReference>
<accession>A0A0C2CJU8</accession>
<dbReference type="CDD" id="cd06849">
    <property type="entry name" value="lipoyl_domain"/>
    <property type="match status" value="2"/>
</dbReference>
<dbReference type="PANTHER" id="PTHR23151">
    <property type="entry name" value="DIHYDROLIPOAMIDE ACETYL/SUCCINYL-TRANSFERASE-RELATED"/>
    <property type="match status" value="1"/>
</dbReference>
<keyword evidence="2 6" id="KW-0808">Transferase</keyword>
<dbReference type="Proteomes" id="UP000054047">
    <property type="component" value="Unassembled WGS sequence"/>
</dbReference>
<dbReference type="FunFam" id="2.40.50.100:FF:000010">
    <property type="entry name" value="Acetyltransferase component of pyruvate dehydrogenase complex"/>
    <property type="match status" value="2"/>
</dbReference>
<evidence type="ECO:0000313" key="11">
    <source>
        <dbReference type="Proteomes" id="UP000054047"/>
    </source>
</evidence>
<evidence type="ECO:0000256" key="5">
    <source>
        <dbReference type="ARBA" id="ARBA00023315"/>
    </source>
</evidence>
<comment type="catalytic activity">
    <reaction evidence="6">
        <text>N(6)-[(R)-dihydrolipoyl]-L-lysyl-[protein] + acetyl-CoA = N(6)-[(R)-S(8)-acetyldihydrolipoyl]-L-lysyl-[protein] + CoA</text>
        <dbReference type="Rhea" id="RHEA:17017"/>
        <dbReference type="Rhea" id="RHEA-COMP:10475"/>
        <dbReference type="Rhea" id="RHEA-COMP:10478"/>
        <dbReference type="ChEBI" id="CHEBI:57287"/>
        <dbReference type="ChEBI" id="CHEBI:57288"/>
        <dbReference type="ChEBI" id="CHEBI:83100"/>
        <dbReference type="ChEBI" id="CHEBI:83111"/>
        <dbReference type="EC" id="2.3.1.12"/>
    </reaction>
</comment>
<dbReference type="NCBIfam" id="TIGR01349">
    <property type="entry name" value="PDHac_trf_mito"/>
    <property type="match status" value="1"/>
</dbReference>
<evidence type="ECO:0000256" key="3">
    <source>
        <dbReference type="ARBA" id="ARBA00022823"/>
    </source>
</evidence>
<dbReference type="InterPro" id="IPR006257">
    <property type="entry name" value="LAT1"/>
</dbReference>
<feature type="region of interest" description="Disordered" evidence="7">
    <location>
        <begin position="104"/>
        <end position="137"/>
    </location>
</feature>
<evidence type="ECO:0000313" key="10">
    <source>
        <dbReference type="EMBL" id="KIH56733.1"/>
    </source>
</evidence>
<feature type="domain" description="Lipoyl-binding" evidence="8">
    <location>
        <begin position="17"/>
        <end position="93"/>
    </location>
</feature>
<dbReference type="Pfam" id="PF02817">
    <property type="entry name" value="E3_binding"/>
    <property type="match status" value="1"/>
</dbReference>
<dbReference type="Pfam" id="PF00198">
    <property type="entry name" value="2-oxoacid_dh"/>
    <property type="match status" value="1"/>
</dbReference>
<dbReference type="InterPro" id="IPR011053">
    <property type="entry name" value="Single_hybrid_motif"/>
</dbReference>
<reference evidence="10 11" key="1">
    <citation type="submission" date="2013-12" db="EMBL/GenBank/DDBJ databases">
        <title>Draft genome of the parsitic nematode Ancylostoma duodenale.</title>
        <authorList>
            <person name="Mitreva M."/>
        </authorList>
    </citation>
    <scope>NUCLEOTIDE SEQUENCE [LARGE SCALE GENOMIC DNA]</scope>
    <source>
        <strain evidence="10 11">Zhejiang</strain>
    </source>
</reference>
<evidence type="ECO:0000259" key="9">
    <source>
        <dbReference type="PROSITE" id="PS51826"/>
    </source>
</evidence>
<proteinExistence type="inferred from homology"/>
<evidence type="ECO:0000256" key="2">
    <source>
        <dbReference type="ARBA" id="ARBA00022679"/>
    </source>
</evidence>
<feature type="compositionally biased region" description="Pro residues" evidence="7">
    <location>
        <begin position="270"/>
        <end position="311"/>
    </location>
</feature>
<dbReference type="InterPro" id="IPR000089">
    <property type="entry name" value="Biotin_lipoyl"/>
</dbReference>
<dbReference type="InterPro" id="IPR004167">
    <property type="entry name" value="PSBD"/>
</dbReference>
<evidence type="ECO:0000259" key="8">
    <source>
        <dbReference type="PROSITE" id="PS50968"/>
    </source>
</evidence>
<feature type="domain" description="Lipoyl-binding" evidence="8">
    <location>
        <begin position="167"/>
        <end position="243"/>
    </location>
</feature>
<sequence>MMETRKESTSPGNLPSHKRVALPALSPTMEHGTVVSWQKKEGDQLSEGDLLCEIETDKATMGFETPEEGYLAKILIPEGSKDVPIGKLLCIIVESEDDVAAFKDFKDDGAGAPPPAATAAPPPPAAKPAAAPPPPPPQVRIFVSLEIDDVPACYRRRKHRRRNLPSHKRVALPALSPTMEHGTVVSWQKKEGDQLSEGDLLCEIETDKATMGFETPEEGYLAKILIPEGSKDVPIGKLLCIIVESEDDVAAFKDFKDDGAGAAPPAAAAAPPPPAAKPAAAPPPPPPQAAAPPPPPPPVPTPPPAAAPPPGGRVSATPFAKKLAAERGVDLGGVAGTGPGGRILAADLAGAPAGGAAAGAPVVPGAGYTTKMVVVQDIPLTNMRRTIAKRLSESKSTIPHYYLTSEINIDALLKVREKLNALLEKGSAAGATKISINDFIVKASALACLRVPEANSFWMESFIRQNNNVDVSVAVSTPAGLITPIIFNAHAKGLATISSEVTELAARAREGKLQPQEYQGGTFTVSNLGMFGSVTDFTAIINPPQSCILAIGGAETKLVPCEEQGYRSTKVMKVTLSCDHRVVDGAVGAVWLRHFKEFLEKPHTMLL</sequence>
<name>A0A0C2CJU8_9BILA</name>
<dbReference type="AlphaFoldDB" id="A0A0C2CJU8"/>
<dbReference type="InterPro" id="IPR003016">
    <property type="entry name" value="2-oxoA_DH_lipoyl-BS"/>
</dbReference>
<dbReference type="Pfam" id="PF00364">
    <property type="entry name" value="Biotin_lipoyl"/>
    <property type="match status" value="2"/>
</dbReference>
<dbReference type="GO" id="GO:0004742">
    <property type="term" value="F:dihydrolipoyllysine-residue acetyltransferase activity"/>
    <property type="evidence" value="ECO:0007669"/>
    <property type="project" value="UniProtKB-UniRule"/>
</dbReference>
<dbReference type="PROSITE" id="PS51826">
    <property type="entry name" value="PSBD"/>
    <property type="match status" value="1"/>
</dbReference>
<organism evidence="10 11">
    <name type="scientific">Ancylostoma duodenale</name>
    <dbReference type="NCBI Taxonomy" id="51022"/>
    <lineage>
        <taxon>Eukaryota</taxon>
        <taxon>Metazoa</taxon>
        <taxon>Ecdysozoa</taxon>
        <taxon>Nematoda</taxon>
        <taxon>Chromadorea</taxon>
        <taxon>Rhabditida</taxon>
        <taxon>Rhabditina</taxon>
        <taxon>Rhabditomorpha</taxon>
        <taxon>Strongyloidea</taxon>
        <taxon>Ancylostomatidae</taxon>
        <taxon>Ancylostomatinae</taxon>
        <taxon>Ancylostoma</taxon>
    </lineage>
</organism>
<keyword evidence="4" id="KW-0809">Transit peptide</keyword>
<dbReference type="PANTHER" id="PTHR23151:SF89">
    <property type="entry name" value="DIHYDROLIPOYLLYSINE-RESIDUE ACETYLTRANSFERASE COMPONENT OF PYRUVATE DEHYDROGENASE COMPLEX, MITOCHONDRIAL"/>
    <property type="match status" value="1"/>
</dbReference>
<keyword evidence="11" id="KW-1185">Reference proteome</keyword>
<feature type="compositionally biased region" description="Pro residues" evidence="7">
    <location>
        <begin position="112"/>
        <end position="137"/>
    </location>
</feature>
<dbReference type="GO" id="GO:0045254">
    <property type="term" value="C:pyruvate dehydrogenase complex"/>
    <property type="evidence" value="ECO:0007669"/>
    <property type="project" value="UniProtKB-UniRule"/>
</dbReference>
<dbReference type="SUPFAM" id="SSF52777">
    <property type="entry name" value="CoA-dependent acyltransferases"/>
    <property type="match status" value="1"/>
</dbReference>